<reference evidence="2 3" key="1">
    <citation type="submission" date="2016-06" db="EMBL/GenBank/DDBJ databases">
        <title>Evolution of pathogenesis and genome organization in the Tremellales.</title>
        <authorList>
            <person name="Cuomo C."/>
            <person name="Litvintseva A."/>
            <person name="Heitman J."/>
            <person name="Chen Y."/>
            <person name="Sun S."/>
            <person name="Springer D."/>
            <person name="Dromer F."/>
            <person name="Young S."/>
            <person name="Zeng Q."/>
            <person name="Chapman S."/>
            <person name="Gujja S."/>
            <person name="Saif S."/>
            <person name="Birren B."/>
        </authorList>
    </citation>
    <scope>NUCLEOTIDE SEQUENCE [LARGE SCALE GENOMIC DNA]</scope>
    <source>
        <strain evidence="2 3">CBS 7118</strain>
    </source>
</reference>
<feature type="compositionally biased region" description="Polar residues" evidence="1">
    <location>
        <begin position="1"/>
        <end position="23"/>
    </location>
</feature>
<dbReference type="RefSeq" id="XP_019029284.1">
    <property type="nucleotide sequence ID" value="XM_019178801.1"/>
</dbReference>
<accession>A0A1E3IJ53</accession>
<organism evidence="2 3">
    <name type="scientific">Cryptococcus wingfieldii CBS 7118</name>
    <dbReference type="NCBI Taxonomy" id="1295528"/>
    <lineage>
        <taxon>Eukaryota</taxon>
        <taxon>Fungi</taxon>
        <taxon>Dikarya</taxon>
        <taxon>Basidiomycota</taxon>
        <taxon>Agaricomycotina</taxon>
        <taxon>Tremellomycetes</taxon>
        <taxon>Tremellales</taxon>
        <taxon>Cryptococcaceae</taxon>
        <taxon>Cryptococcus</taxon>
    </lineage>
</organism>
<proteinExistence type="predicted"/>
<protein>
    <submittedName>
        <fullName evidence="2">Uncharacterized protein</fullName>
    </submittedName>
</protein>
<feature type="region of interest" description="Disordered" evidence="1">
    <location>
        <begin position="1"/>
        <end position="63"/>
    </location>
</feature>
<evidence type="ECO:0000313" key="2">
    <source>
        <dbReference type="EMBL" id="ODN88475.1"/>
    </source>
</evidence>
<sequence length="241" mass="26062">MATPSTCSTTTLARSTHPSSHNPQGLVLHLRADPASSSTSSSNLKPPPRTSVDPPPSSQNDGSITLYATSYLTRGASVLPTTAGDGLTMLDRFIPPAGKHSVFWKVDDDTAQPNAASVSKAEELESILKERYEHCSRTGHQLEPFLKGSFAPPAYGDRSTAMSYITKAFDRTLKEHGTEVAESVYGGFEGKERVGSKCVSAGEFEKVTGDRLERLDMAEYSRALKKGQGCLNRSLSQYRDD</sequence>
<name>A0A1E3IJ53_9TREE</name>
<dbReference type="OrthoDB" id="2576058at2759"/>
<dbReference type="AlphaFoldDB" id="A0A1E3IJ53"/>
<dbReference type="Proteomes" id="UP000094819">
    <property type="component" value="Unassembled WGS sequence"/>
</dbReference>
<feature type="compositionally biased region" description="Pro residues" evidence="1">
    <location>
        <begin position="45"/>
        <end position="57"/>
    </location>
</feature>
<comment type="caution">
    <text evidence="2">The sequence shown here is derived from an EMBL/GenBank/DDBJ whole genome shotgun (WGS) entry which is preliminary data.</text>
</comment>
<dbReference type="EMBL" id="AWGH01000025">
    <property type="protein sequence ID" value="ODN88475.1"/>
    <property type="molecule type" value="Genomic_DNA"/>
</dbReference>
<keyword evidence="3" id="KW-1185">Reference proteome</keyword>
<evidence type="ECO:0000256" key="1">
    <source>
        <dbReference type="SAM" id="MobiDB-lite"/>
    </source>
</evidence>
<dbReference type="GeneID" id="30195959"/>
<gene>
    <name evidence="2" type="ORF">L198_06747</name>
</gene>
<evidence type="ECO:0000313" key="3">
    <source>
        <dbReference type="Proteomes" id="UP000094819"/>
    </source>
</evidence>